<keyword evidence="4" id="KW-1185">Reference proteome</keyword>
<dbReference type="InterPro" id="IPR012338">
    <property type="entry name" value="Beta-lactam/transpept-like"/>
</dbReference>
<proteinExistence type="predicted"/>
<dbReference type="PANTHER" id="PTHR46825:SF7">
    <property type="entry name" value="D-ALANYL-D-ALANINE CARBOXYPEPTIDASE"/>
    <property type="match status" value="1"/>
</dbReference>
<comment type="caution">
    <text evidence="3">The sequence shown here is derived from an EMBL/GenBank/DDBJ whole genome shotgun (WGS) entry which is preliminary data.</text>
</comment>
<accession>A0ABS2CMG8</accession>
<feature type="region of interest" description="Disordered" evidence="1">
    <location>
        <begin position="23"/>
        <end position="43"/>
    </location>
</feature>
<feature type="compositionally biased region" description="Low complexity" evidence="1">
    <location>
        <begin position="28"/>
        <end position="41"/>
    </location>
</feature>
<dbReference type="PANTHER" id="PTHR46825">
    <property type="entry name" value="D-ALANYL-D-ALANINE-CARBOXYPEPTIDASE/ENDOPEPTIDASE AMPH"/>
    <property type="match status" value="1"/>
</dbReference>
<evidence type="ECO:0000259" key="2">
    <source>
        <dbReference type="Pfam" id="PF00144"/>
    </source>
</evidence>
<dbReference type="Proteomes" id="UP001430172">
    <property type="component" value="Unassembled WGS sequence"/>
</dbReference>
<dbReference type="InterPro" id="IPR050491">
    <property type="entry name" value="AmpC-like"/>
</dbReference>
<gene>
    <name evidence="3" type="ORF">JQN70_11810</name>
</gene>
<dbReference type="Gene3D" id="3.40.710.10">
    <property type="entry name" value="DD-peptidase/beta-lactamase superfamily"/>
    <property type="match status" value="1"/>
</dbReference>
<dbReference type="EMBL" id="JAFDVD010000012">
    <property type="protein sequence ID" value="MBM6401077.1"/>
    <property type="molecule type" value="Genomic_DNA"/>
</dbReference>
<dbReference type="InterPro" id="IPR001466">
    <property type="entry name" value="Beta-lactam-related"/>
</dbReference>
<dbReference type="Pfam" id="PF00144">
    <property type="entry name" value="Beta-lactamase"/>
    <property type="match status" value="1"/>
</dbReference>
<dbReference type="PROSITE" id="PS51257">
    <property type="entry name" value="PROKAR_LIPOPROTEIN"/>
    <property type="match status" value="1"/>
</dbReference>
<protein>
    <submittedName>
        <fullName evidence="3">Beta-lactamase family protein</fullName>
    </submittedName>
</protein>
<evidence type="ECO:0000256" key="1">
    <source>
        <dbReference type="SAM" id="MobiDB-lite"/>
    </source>
</evidence>
<reference evidence="3" key="1">
    <citation type="submission" date="2021-02" db="EMBL/GenBank/DDBJ databases">
        <title>Phycicoccus sp. MQZ13P-5T, whole genome shotgun sequence.</title>
        <authorList>
            <person name="Tuo L."/>
        </authorList>
    </citation>
    <scope>NUCLEOTIDE SEQUENCE</scope>
    <source>
        <strain evidence="3">MQZ13P-5</strain>
    </source>
</reference>
<organism evidence="3 4">
    <name type="scientific">Phycicoccus sonneratiae</name>
    <dbReference type="NCBI Taxonomy" id="2807628"/>
    <lineage>
        <taxon>Bacteria</taxon>
        <taxon>Bacillati</taxon>
        <taxon>Actinomycetota</taxon>
        <taxon>Actinomycetes</taxon>
        <taxon>Micrococcales</taxon>
        <taxon>Intrasporangiaceae</taxon>
        <taxon>Phycicoccus</taxon>
    </lineage>
</organism>
<sequence length="390" mass="40177">MSVLRRVAWVPVALVLVVGCSSDPPVEPTGSPSPATSASDPRVWPAVPDAALPAEQVTGLQREIDGWVSSGLMSGVTAAVVTPQGAWAGAAGADGRGTRLVPTSGMALASITKTFTAAEVMLLAEQGKVDLDAPASTYLDIPQVANGVTVRQLLAQRSSVGLGRDATLGDPDSAWTPDRYLDLVRPATDPPGDTYRYDNTNFVLLGRIVEVAGGRSIDEAMAADLWRPAGLARLSAQRTDGLPPPLAIAPAPDTGQADLDRCSGPGPYLPCRAVSTYLGAAGGMAGDAETVARWGYALYGAQVLSPESVAQMTDFSDGDGYGLGTMDLAAVEGGRRGLQGVGHLGDAIVYRTVLAVLPDRKASVAILVPAPVEVTPFVRRFLVAGGLADP</sequence>
<evidence type="ECO:0000313" key="3">
    <source>
        <dbReference type="EMBL" id="MBM6401077.1"/>
    </source>
</evidence>
<dbReference type="RefSeq" id="WP_204131537.1">
    <property type="nucleotide sequence ID" value="NZ_JAFDVD010000012.1"/>
</dbReference>
<name>A0ABS2CMG8_9MICO</name>
<feature type="domain" description="Beta-lactamase-related" evidence="2">
    <location>
        <begin position="73"/>
        <end position="369"/>
    </location>
</feature>
<dbReference type="SUPFAM" id="SSF56601">
    <property type="entry name" value="beta-lactamase/transpeptidase-like"/>
    <property type="match status" value="1"/>
</dbReference>
<evidence type="ECO:0000313" key="4">
    <source>
        <dbReference type="Proteomes" id="UP001430172"/>
    </source>
</evidence>